<evidence type="ECO:0008006" key="11">
    <source>
        <dbReference type="Google" id="ProtNLM"/>
    </source>
</evidence>
<dbReference type="OrthoDB" id="28357at2759"/>
<dbReference type="SMART" id="SM00229">
    <property type="entry name" value="RasGEFN"/>
    <property type="match status" value="1"/>
</dbReference>
<keyword evidence="1 3" id="KW-0344">Guanine-nucleotide releasing factor</keyword>
<dbReference type="InterPro" id="IPR000651">
    <property type="entry name" value="Ras-like_Gua-exchang_fac_N"/>
</dbReference>
<dbReference type="PROSITE" id="PS50009">
    <property type="entry name" value="RASGEF_CAT"/>
    <property type="match status" value="1"/>
</dbReference>
<dbReference type="CDD" id="cd00155">
    <property type="entry name" value="RasGEF"/>
    <property type="match status" value="1"/>
</dbReference>
<feature type="compositionally biased region" description="Low complexity" evidence="5">
    <location>
        <begin position="214"/>
        <end position="240"/>
    </location>
</feature>
<dbReference type="GO" id="GO:0007265">
    <property type="term" value="P:Ras protein signal transduction"/>
    <property type="evidence" value="ECO:0007669"/>
    <property type="project" value="TreeGrafter"/>
</dbReference>
<dbReference type="InterPro" id="IPR036964">
    <property type="entry name" value="RASGEF_cat_dom_sf"/>
</dbReference>
<evidence type="ECO:0000313" key="9">
    <source>
        <dbReference type="EMBL" id="KAF2073360.1"/>
    </source>
</evidence>
<name>A0A8J4PTE1_9MYCE</name>
<feature type="transmembrane region" description="Helical" evidence="6">
    <location>
        <begin position="381"/>
        <end position="398"/>
    </location>
</feature>
<feature type="transmembrane region" description="Helical" evidence="6">
    <location>
        <begin position="267"/>
        <end position="290"/>
    </location>
</feature>
<feature type="domain" description="Ras-GEF" evidence="7">
    <location>
        <begin position="895"/>
        <end position="1126"/>
    </location>
</feature>
<feature type="transmembrane region" description="Helical" evidence="6">
    <location>
        <begin position="310"/>
        <end position="330"/>
    </location>
</feature>
<keyword evidence="6" id="KW-1133">Transmembrane helix</keyword>
<evidence type="ECO:0000259" key="8">
    <source>
        <dbReference type="PROSITE" id="PS50212"/>
    </source>
</evidence>
<feature type="compositionally biased region" description="Low complexity" evidence="5">
    <location>
        <begin position="103"/>
        <end position="113"/>
    </location>
</feature>
<feature type="region of interest" description="Disordered" evidence="5">
    <location>
        <begin position="58"/>
        <end position="85"/>
    </location>
</feature>
<keyword evidence="6" id="KW-0812">Transmembrane</keyword>
<dbReference type="PROSITE" id="PS50212">
    <property type="entry name" value="RASGEF_NTER"/>
    <property type="match status" value="1"/>
</dbReference>
<dbReference type="InterPro" id="IPR023578">
    <property type="entry name" value="Ras_GEF_dom_sf"/>
</dbReference>
<evidence type="ECO:0000256" key="5">
    <source>
        <dbReference type="SAM" id="MobiDB-lite"/>
    </source>
</evidence>
<reference evidence="9" key="1">
    <citation type="submission" date="2020-01" db="EMBL/GenBank/DDBJ databases">
        <title>Development of genomics and gene disruption for Polysphondylium violaceum indicates a role for the polyketide synthase stlB in stalk morphogenesis.</title>
        <authorList>
            <person name="Narita B."/>
            <person name="Kawabe Y."/>
            <person name="Kin K."/>
            <person name="Saito T."/>
            <person name="Gibbs R."/>
            <person name="Kuspa A."/>
            <person name="Muzny D."/>
            <person name="Queller D."/>
            <person name="Richards S."/>
            <person name="Strassman J."/>
            <person name="Sucgang R."/>
            <person name="Worley K."/>
            <person name="Schaap P."/>
        </authorList>
    </citation>
    <scope>NUCLEOTIDE SEQUENCE</scope>
    <source>
        <strain evidence="9">QSvi11</strain>
    </source>
</reference>
<dbReference type="Pfam" id="PF00617">
    <property type="entry name" value="RasGEF"/>
    <property type="match status" value="1"/>
</dbReference>
<dbReference type="PROSITE" id="PS00720">
    <property type="entry name" value="RASGEF"/>
    <property type="match status" value="1"/>
</dbReference>
<dbReference type="InterPro" id="IPR001895">
    <property type="entry name" value="RASGEF_cat_dom"/>
</dbReference>
<feature type="domain" description="N-terminal Ras-GEF" evidence="8">
    <location>
        <begin position="722"/>
        <end position="860"/>
    </location>
</feature>
<dbReference type="EMBL" id="AJWJ01000209">
    <property type="protein sequence ID" value="KAF2073360.1"/>
    <property type="molecule type" value="Genomic_DNA"/>
</dbReference>
<evidence type="ECO:0000259" key="7">
    <source>
        <dbReference type="PROSITE" id="PS50009"/>
    </source>
</evidence>
<feature type="compositionally biased region" description="Polar residues" evidence="5">
    <location>
        <begin position="114"/>
        <end position="127"/>
    </location>
</feature>
<evidence type="ECO:0000256" key="6">
    <source>
        <dbReference type="SAM" id="Phobius"/>
    </source>
</evidence>
<feature type="coiled-coil region" evidence="4">
    <location>
        <begin position="633"/>
        <end position="660"/>
    </location>
</feature>
<evidence type="ECO:0000256" key="4">
    <source>
        <dbReference type="SAM" id="Coils"/>
    </source>
</evidence>
<feature type="transmembrane region" description="Helical" evidence="6">
    <location>
        <begin position="541"/>
        <end position="562"/>
    </location>
</feature>
<accession>A0A8J4PTE1</accession>
<evidence type="ECO:0000256" key="1">
    <source>
        <dbReference type="ARBA" id="ARBA00022658"/>
    </source>
</evidence>
<dbReference type="SMART" id="SM00147">
    <property type="entry name" value="RasGEF"/>
    <property type="match status" value="1"/>
</dbReference>
<evidence type="ECO:0000256" key="3">
    <source>
        <dbReference type="PROSITE-ProRule" id="PRU00168"/>
    </source>
</evidence>
<dbReference type="Gene3D" id="1.10.840.10">
    <property type="entry name" value="Ras guanine-nucleotide exchange factors catalytic domain"/>
    <property type="match status" value="1"/>
</dbReference>
<dbReference type="PANTHER" id="PTHR23113:SF368">
    <property type="entry name" value="CELL DIVISION CONTROL PROTEIN 25"/>
    <property type="match status" value="1"/>
</dbReference>
<comment type="caution">
    <text evidence="9">The sequence shown here is derived from an EMBL/GenBank/DDBJ whole genome shotgun (WGS) entry which is preliminary data.</text>
</comment>
<keyword evidence="10" id="KW-1185">Reference proteome</keyword>
<feature type="compositionally biased region" description="Low complexity" evidence="5">
    <location>
        <begin position="58"/>
        <end position="68"/>
    </location>
</feature>
<protein>
    <recommendedName>
        <fullName evidence="11">Ras guanine nucleotide exchange factor</fullName>
    </recommendedName>
</protein>
<dbReference type="InterPro" id="IPR019804">
    <property type="entry name" value="Ras_G-nucl-exch_fac_CS"/>
</dbReference>
<gene>
    <name evidence="9" type="ORF">CYY_005330</name>
</gene>
<feature type="compositionally biased region" description="Polar residues" evidence="5">
    <location>
        <begin position="135"/>
        <end position="149"/>
    </location>
</feature>
<evidence type="ECO:0000256" key="2">
    <source>
        <dbReference type="ARBA" id="ARBA00023054"/>
    </source>
</evidence>
<organism evidence="9 10">
    <name type="scientific">Polysphondylium violaceum</name>
    <dbReference type="NCBI Taxonomy" id="133409"/>
    <lineage>
        <taxon>Eukaryota</taxon>
        <taxon>Amoebozoa</taxon>
        <taxon>Evosea</taxon>
        <taxon>Eumycetozoa</taxon>
        <taxon>Dictyostelia</taxon>
        <taxon>Dictyosteliales</taxon>
        <taxon>Dictyosteliaceae</taxon>
        <taxon>Polysphondylium</taxon>
    </lineage>
</organism>
<dbReference type="GO" id="GO:0005085">
    <property type="term" value="F:guanyl-nucleotide exchange factor activity"/>
    <property type="evidence" value="ECO:0007669"/>
    <property type="project" value="UniProtKB-KW"/>
</dbReference>
<keyword evidence="6" id="KW-0472">Membrane</keyword>
<feature type="region of interest" description="Disordered" evidence="5">
    <location>
        <begin position="214"/>
        <end position="254"/>
    </location>
</feature>
<keyword evidence="2 4" id="KW-0175">Coiled coil</keyword>
<dbReference type="Proteomes" id="UP000695562">
    <property type="component" value="Unassembled WGS sequence"/>
</dbReference>
<dbReference type="Gene3D" id="1.20.870.10">
    <property type="entry name" value="Son of sevenless (SoS) protein Chain: S domain 1"/>
    <property type="match status" value="1"/>
</dbReference>
<dbReference type="GO" id="GO:0005886">
    <property type="term" value="C:plasma membrane"/>
    <property type="evidence" value="ECO:0007669"/>
    <property type="project" value="TreeGrafter"/>
</dbReference>
<dbReference type="AlphaFoldDB" id="A0A8J4PTE1"/>
<feature type="compositionally biased region" description="Polar residues" evidence="5">
    <location>
        <begin position="69"/>
        <end position="85"/>
    </location>
</feature>
<evidence type="ECO:0000313" key="10">
    <source>
        <dbReference type="Proteomes" id="UP000695562"/>
    </source>
</evidence>
<feature type="transmembrane region" description="Helical" evidence="6">
    <location>
        <begin position="342"/>
        <end position="361"/>
    </location>
</feature>
<feature type="region of interest" description="Disordered" evidence="5">
    <location>
        <begin position="601"/>
        <end position="621"/>
    </location>
</feature>
<sequence length="1138" mass="130128">MERVKHLKVPPTNYYGNRSRSASIDMIVMDEISKNGNWTTNNTTNNPPLVVVGDLDVNNNNNNNNNNNISPNLTSQSSGSTSAQNTLSQAGVFHINLSQLNNNNSANNSANNSPRYFSSLSSLQQPTHPSPPVSPRTQMTAPNLSTFIAQHTPPPSPKPSDDLRHYRHSNHLSPPPFSPNPLHHSGIYRNLSFNSSINSMSSIDISSKLLLQQAQQQSQLSNNNNNNNNNDTSDSNNNGNELTQSKIINARRKRKKQNKTIKRFRRVLFKIINSHFWIGLMVLAIIYILFIDDIIGISGSPSSNSIDVTIIVIKVIVLFFFTVDIISNAICYGRQYFPGTIIFWFDVISVLSIIPDIVVYSNNSFLSPNLHFLTIGKSARIIRICGCLVNVSLISTIYNRFLRTKHHVPLPSDGLEVEASKLGEKLLNLTTNKIVLLVLFVFFATQLFVYQSNVPQVYVESTLSTFEYMVSTFGYNSTLFENFTNSYIGASHNRVLRLVIGSHYIIDQSIDNIQNNAVLKYSFSKSSLFINNTEYIKYTSILHLCLTIFVIIILLIVNLLIVNDSHWLVINPLENVLTIVKFLSKQNSAMSKASAVRSRVESIGNKSEDTTSSSGIEDAEEPENEADFLLGMLGDIDDSLQAAKEKVEEESNQNTILKKDIEDLFVEKYILQIHLRSLIRKITFSDPIGMYLKTKQLRLLATGDDNESDDIRYKCDQENNVDKSLVLAGTIDKLVENLSIPEVQDLKFANVFLLTYRKFLSPTELLERLIIRFCVTPTMELPEKLLVSKESVEEWRKAKQEQIRVSVFNTIKLWISKYNFDFYSNPELYELFHNLVHKIMPFCRMDKYATHLDTFFKKKMGSFKPEREYIAPVPLQAEEIAQMMVLDDRLLYNFEINDIAIQMTLIEFDLFKVIKPQEFLDLAWTKKNLKAKLSPNILRFIDHFNNVSFWLQTLIVRSGKVKERVSILKKVISLGEHFIQLNNFYGAMEVLSSIESSSITRLHKTWEQLPLQSTQSLAALKKLLSPVGSFKDYREKLRQTTSACIPYIGIYLSDLTFIHEGNPDYRDDLINFSKQREIASTIISIQQFQNTYYYYETNERLRSQLLDIKGIDNDTIWKMSLTIERREERGEKKIKKND</sequence>
<dbReference type="SUPFAM" id="SSF48366">
    <property type="entry name" value="Ras GEF"/>
    <property type="match status" value="1"/>
</dbReference>
<dbReference type="InterPro" id="IPR008937">
    <property type="entry name" value="Ras-like_GEF"/>
</dbReference>
<dbReference type="Pfam" id="PF00618">
    <property type="entry name" value="RasGEF_N"/>
    <property type="match status" value="1"/>
</dbReference>
<feature type="region of interest" description="Disordered" evidence="5">
    <location>
        <begin position="103"/>
        <end position="180"/>
    </location>
</feature>
<proteinExistence type="predicted"/>
<dbReference type="CDD" id="cd06224">
    <property type="entry name" value="REM"/>
    <property type="match status" value="1"/>
</dbReference>
<dbReference type="PANTHER" id="PTHR23113">
    <property type="entry name" value="GUANINE NUCLEOTIDE EXCHANGE FACTOR"/>
    <property type="match status" value="1"/>
</dbReference>